<evidence type="ECO:0000256" key="1">
    <source>
        <dbReference type="ARBA" id="ARBA00022723"/>
    </source>
</evidence>
<dbReference type="AlphaFoldDB" id="A0A0P4RE57"/>
<dbReference type="GO" id="GO:0046872">
    <property type="term" value="F:metal ion binding"/>
    <property type="evidence" value="ECO:0007669"/>
    <property type="project" value="UniProtKB-KW"/>
</dbReference>
<dbReference type="GO" id="GO:0004493">
    <property type="term" value="F:methylmalonyl-CoA epimerase activity"/>
    <property type="evidence" value="ECO:0007669"/>
    <property type="project" value="TreeGrafter"/>
</dbReference>
<evidence type="ECO:0000259" key="2">
    <source>
        <dbReference type="PROSITE" id="PS51819"/>
    </source>
</evidence>
<keyword evidence="4" id="KW-1185">Reference proteome</keyword>
<dbReference type="InterPro" id="IPR029068">
    <property type="entry name" value="Glyas_Bleomycin-R_OHBP_Dase"/>
</dbReference>
<accession>A0A0P4RE57</accession>
<reference evidence="4" key="1">
    <citation type="submission" date="2014-09" db="EMBL/GenBank/DDBJ databases">
        <title>Whole genome shotgun sequence of Streptomyces sp. NBRC 110027.</title>
        <authorList>
            <person name="Komaki H."/>
            <person name="Ichikawa N."/>
            <person name="Katano-Makiyama Y."/>
            <person name="Hosoyama A."/>
            <person name="Hashimoto M."/>
            <person name="Uohara A."/>
            <person name="Kitahashi Y."/>
            <person name="Ohji S."/>
            <person name="Kimura A."/>
            <person name="Yamazoe A."/>
            <person name="Igarashi Y."/>
            <person name="Fujita N."/>
        </authorList>
    </citation>
    <scope>NUCLEOTIDE SEQUENCE [LARGE SCALE GENOMIC DNA]</scope>
    <source>
        <strain evidence="4">NBRC 110027</strain>
    </source>
</reference>
<dbReference type="Pfam" id="PF00903">
    <property type="entry name" value="Glyoxalase"/>
    <property type="match status" value="1"/>
</dbReference>
<dbReference type="InterPro" id="IPR004360">
    <property type="entry name" value="Glyas_Fos-R_dOase_dom"/>
</dbReference>
<protein>
    <recommendedName>
        <fullName evidence="2">VOC domain-containing protein</fullName>
    </recommendedName>
</protein>
<dbReference type="Gene3D" id="3.10.180.10">
    <property type="entry name" value="2,3-Dihydroxybiphenyl 1,2-Dioxygenase, domain 1"/>
    <property type="match status" value="1"/>
</dbReference>
<name>A0A0P4RE57_9ACTN</name>
<dbReference type="InterPro" id="IPR051785">
    <property type="entry name" value="MMCE/EMCE_epimerase"/>
</dbReference>
<sequence length="132" mass="14424">MELAQVRLLVSDFHGCYRFYQDTLGLTPQFAAPDGPYAKFTCDDGTAGIALQERAQMARVLGELADAPDGYRSLVVLRVDDLDAYCAELTGRGAVLAHGPAPMTDRMRVAHLKDPDGNLVELQEWLTPRSTG</sequence>
<evidence type="ECO:0000313" key="4">
    <source>
        <dbReference type="Proteomes" id="UP000048965"/>
    </source>
</evidence>
<dbReference type="CDD" id="cd07264">
    <property type="entry name" value="VOC_like"/>
    <property type="match status" value="1"/>
</dbReference>
<dbReference type="SUPFAM" id="SSF54593">
    <property type="entry name" value="Glyoxalase/Bleomycin resistance protein/Dihydroxybiphenyl dioxygenase"/>
    <property type="match status" value="1"/>
</dbReference>
<dbReference type="InterPro" id="IPR037523">
    <property type="entry name" value="VOC_core"/>
</dbReference>
<dbReference type="RefSeq" id="WP_042160524.1">
    <property type="nucleotide sequence ID" value="NZ_BBNO01000009.1"/>
</dbReference>
<proteinExistence type="predicted"/>
<dbReference type="EMBL" id="BBNO01000009">
    <property type="protein sequence ID" value="GAO11941.1"/>
    <property type="molecule type" value="Genomic_DNA"/>
</dbReference>
<evidence type="ECO:0000313" key="3">
    <source>
        <dbReference type="EMBL" id="GAO11941.1"/>
    </source>
</evidence>
<feature type="domain" description="VOC" evidence="2">
    <location>
        <begin position="2"/>
        <end position="125"/>
    </location>
</feature>
<dbReference type="PANTHER" id="PTHR43048:SF4">
    <property type="entry name" value="RING-CLEAVING DIOXYGENASE-RELATED"/>
    <property type="match status" value="1"/>
</dbReference>
<keyword evidence="1" id="KW-0479">Metal-binding</keyword>
<gene>
    <name evidence="3" type="ORF">TPA0598_09_02320</name>
</gene>
<organism evidence="3 4">
    <name type="scientific">Streptomyces lydicamycinicus</name>
    <dbReference type="NCBI Taxonomy" id="1546107"/>
    <lineage>
        <taxon>Bacteria</taxon>
        <taxon>Bacillati</taxon>
        <taxon>Actinomycetota</taxon>
        <taxon>Actinomycetes</taxon>
        <taxon>Kitasatosporales</taxon>
        <taxon>Streptomycetaceae</taxon>
        <taxon>Streptomyces</taxon>
    </lineage>
</organism>
<dbReference type="GO" id="GO:0046491">
    <property type="term" value="P:L-methylmalonyl-CoA metabolic process"/>
    <property type="evidence" value="ECO:0007669"/>
    <property type="project" value="TreeGrafter"/>
</dbReference>
<comment type="caution">
    <text evidence="3">The sequence shown here is derived from an EMBL/GenBank/DDBJ whole genome shotgun (WGS) entry which is preliminary data.</text>
</comment>
<dbReference type="PANTHER" id="PTHR43048">
    <property type="entry name" value="METHYLMALONYL-COA EPIMERASE"/>
    <property type="match status" value="1"/>
</dbReference>
<dbReference type="Proteomes" id="UP000048965">
    <property type="component" value="Unassembled WGS sequence"/>
</dbReference>
<dbReference type="OrthoDB" id="9798201at2"/>
<reference evidence="3 4" key="2">
    <citation type="journal article" date="2015" name="Stand. Genomic Sci.">
        <title>Draft genome sequence of marine-derived Streptomyces sp. TP-A0598, a producer of anti-MRSA antibiotic lydicamycins.</title>
        <authorList>
            <person name="Komaki H."/>
            <person name="Ichikawa N."/>
            <person name="Hosoyama A."/>
            <person name="Fujita N."/>
            <person name="Igarashi Y."/>
        </authorList>
    </citation>
    <scope>NUCLEOTIDE SEQUENCE [LARGE SCALE GENOMIC DNA]</scope>
    <source>
        <strain evidence="3 4">NBRC 110027</strain>
    </source>
</reference>
<dbReference type="PROSITE" id="PS51819">
    <property type="entry name" value="VOC"/>
    <property type="match status" value="1"/>
</dbReference>